<dbReference type="PANTHER" id="PTHR35567">
    <property type="entry name" value="MALATE DEHYDROGENASE (AFU_ORTHOLOGUE AFUA_2G13800)"/>
    <property type="match status" value="1"/>
</dbReference>
<gene>
    <name evidence="2" type="ORF">K489DRAFT_325045</name>
</gene>
<evidence type="ECO:0000313" key="1">
    <source>
        <dbReference type="Proteomes" id="UP000504637"/>
    </source>
</evidence>
<reference evidence="2" key="3">
    <citation type="submission" date="2025-08" db="UniProtKB">
        <authorList>
            <consortium name="RefSeq"/>
        </authorList>
    </citation>
    <scope>IDENTIFICATION</scope>
    <source>
        <strain evidence="2">CBS 342.82</strain>
    </source>
</reference>
<dbReference type="OrthoDB" id="1859733at2759"/>
<dbReference type="RefSeq" id="XP_033456852.1">
    <property type="nucleotide sequence ID" value="XM_033601806.1"/>
</dbReference>
<name>A0A6J3LVN0_9PEZI</name>
<dbReference type="Pfam" id="PF11937">
    <property type="entry name" value="DUF3455"/>
    <property type="match status" value="1"/>
</dbReference>
<accession>A0A6J3LVN0</accession>
<dbReference type="InterPro" id="IPR021851">
    <property type="entry name" value="DUF3455"/>
</dbReference>
<evidence type="ECO:0000313" key="2">
    <source>
        <dbReference type="RefSeq" id="XP_033456852.1"/>
    </source>
</evidence>
<dbReference type="Proteomes" id="UP000504637">
    <property type="component" value="Unplaced"/>
</dbReference>
<protein>
    <recommendedName>
        <fullName evidence="3">Malate dehydrogenase</fullName>
    </recommendedName>
</protein>
<evidence type="ECO:0008006" key="3">
    <source>
        <dbReference type="Google" id="ProtNLM"/>
    </source>
</evidence>
<dbReference type="AlphaFoldDB" id="A0A6J3LVN0"/>
<sequence length="184" mass="19305">LPPVSAGLTLYHVALGRGTQNYTCTPGNDTAAPAAIGAVANLFNSTCMAATNAPMLALMTPTAVNLPNTPNGGLYPGLSGHHYFTDKTTAYFNLKLDDTNYGQGAFKKIAAVPAPADAMKGPGNQGNGAVPWLKLVAKDPNDTTMAFTEIYRVNTAGGNPPATCAGQPEFFQVEYSADYYMYSK</sequence>
<reference evidence="2" key="2">
    <citation type="submission" date="2020-04" db="EMBL/GenBank/DDBJ databases">
        <authorList>
            <consortium name="NCBI Genome Project"/>
        </authorList>
    </citation>
    <scope>NUCLEOTIDE SEQUENCE</scope>
    <source>
        <strain evidence="2">CBS 342.82</strain>
    </source>
</reference>
<reference evidence="2" key="1">
    <citation type="submission" date="2020-01" db="EMBL/GenBank/DDBJ databases">
        <authorList>
            <consortium name="DOE Joint Genome Institute"/>
            <person name="Haridas S."/>
            <person name="Albert R."/>
            <person name="Binder M."/>
            <person name="Bloem J."/>
            <person name="Labutti K."/>
            <person name="Salamov A."/>
            <person name="Andreopoulos B."/>
            <person name="Baker S.E."/>
            <person name="Barry K."/>
            <person name="Bills G."/>
            <person name="Bluhm B.H."/>
            <person name="Cannon C."/>
            <person name="Castanera R."/>
            <person name="Culley D.E."/>
            <person name="Daum C."/>
            <person name="Ezra D."/>
            <person name="Gonzalez J.B."/>
            <person name="Henrissat B."/>
            <person name="Kuo A."/>
            <person name="Liang C."/>
            <person name="Lipzen A."/>
            <person name="Lutzoni F."/>
            <person name="Magnuson J."/>
            <person name="Mondo S."/>
            <person name="Nolan M."/>
            <person name="Ohm R."/>
            <person name="Pangilinan J."/>
            <person name="Park H.-J."/>
            <person name="Ramirez L."/>
            <person name="Alfaro M."/>
            <person name="Sun H."/>
            <person name="Tritt A."/>
            <person name="Yoshinaga Y."/>
            <person name="Zwiers L.-H."/>
            <person name="Turgeon B.G."/>
            <person name="Goodwin S.B."/>
            <person name="Spatafora J.W."/>
            <person name="Crous P.W."/>
            <person name="Grigoriev I.V."/>
        </authorList>
    </citation>
    <scope>NUCLEOTIDE SEQUENCE</scope>
    <source>
        <strain evidence="2">CBS 342.82</strain>
    </source>
</reference>
<dbReference type="GeneID" id="54359606"/>
<proteinExistence type="predicted"/>
<keyword evidence="1" id="KW-1185">Reference proteome</keyword>
<organism evidence="2">
    <name type="scientific">Dissoconium aciculare CBS 342.82</name>
    <dbReference type="NCBI Taxonomy" id="1314786"/>
    <lineage>
        <taxon>Eukaryota</taxon>
        <taxon>Fungi</taxon>
        <taxon>Dikarya</taxon>
        <taxon>Ascomycota</taxon>
        <taxon>Pezizomycotina</taxon>
        <taxon>Dothideomycetes</taxon>
        <taxon>Dothideomycetidae</taxon>
        <taxon>Mycosphaerellales</taxon>
        <taxon>Dissoconiaceae</taxon>
        <taxon>Dissoconium</taxon>
    </lineage>
</organism>
<feature type="non-terminal residue" evidence="2">
    <location>
        <position position="1"/>
    </location>
</feature>
<dbReference type="PANTHER" id="PTHR35567:SF1">
    <property type="entry name" value="CONSERVED FUNGAL PROTEIN (AFU_ORTHOLOGUE AFUA_1G14230)"/>
    <property type="match status" value="1"/>
</dbReference>